<dbReference type="RefSeq" id="WP_017835181.1">
    <property type="nucleotide sequence ID" value="NZ_NTGA01000024.1"/>
</dbReference>
<dbReference type="GO" id="GO:0003700">
    <property type="term" value="F:DNA-binding transcription factor activity"/>
    <property type="evidence" value="ECO:0007669"/>
    <property type="project" value="InterPro"/>
</dbReference>
<gene>
    <name evidence="3" type="ORF">CEY15_13670</name>
</gene>
<dbReference type="InterPro" id="IPR036388">
    <property type="entry name" value="WH-like_DNA-bd_sf"/>
</dbReference>
<dbReference type="EMBL" id="NTGA01000024">
    <property type="protein sequence ID" value="PAY22427.1"/>
    <property type="molecule type" value="Genomic_DNA"/>
</dbReference>
<name>A0A2A2WMK8_9ACTN</name>
<dbReference type="Proteomes" id="UP000218810">
    <property type="component" value="Unassembled WGS sequence"/>
</dbReference>
<dbReference type="Gene3D" id="1.10.10.10">
    <property type="entry name" value="Winged helix-like DNA-binding domain superfamily/Winged helix DNA-binding domain"/>
    <property type="match status" value="1"/>
</dbReference>
<reference evidence="4" key="1">
    <citation type="submission" date="2017-09" db="EMBL/GenBank/DDBJ databases">
        <authorList>
            <person name="Zhang Y."/>
            <person name="Huang X."/>
            <person name="Liu J."/>
            <person name="Lu L."/>
            <person name="Peng K."/>
        </authorList>
    </citation>
    <scope>NUCLEOTIDE SEQUENCE [LARGE SCALE GENOMIC DNA]</scope>
    <source>
        <strain evidence="4">S-XJ-1</strain>
    </source>
</reference>
<dbReference type="PANTHER" id="PTHR33164">
    <property type="entry name" value="TRANSCRIPTIONAL REGULATOR, MARR FAMILY"/>
    <property type="match status" value="1"/>
</dbReference>
<dbReference type="GO" id="GO:0006950">
    <property type="term" value="P:response to stress"/>
    <property type="evidence" value="ECO:0007669"/>
    <property type="project" value="TreeGrafter"/>
</dbReference>
<feature type="region of interest" description="Disordered" evidence="1">
    <location>
        <begin position="154"/>
        <end position="176"/>
    </location>
</feature>
<sequence length="176" mass="19621">MSESPVTDDVRWLTDEEKALWRDYLAIQGRLHLAIQRDLKATSSLTEPEFEVLVYLSEADGPLRMTALSDVLQWERSRLSHQVTRMVRRGLVQRTSCPTDGRGAFVSATSEGMREIARAAPDHVATVRREFLDRLDEQGKRELARLLALIEGTAGNDPTGDEANRNYAAAGVPSEA</sequence>
<dbReference type="AlphaFoldDB" id="A0A2A2WMK8"/>
<evidence type="ECO:0000256" key="1">
    <source>
        <dbReference type="SAM" id="MobiDB-lite"/>
    </source>
</evidence>
<evidence type="ECO:0000313" key="3">
    <source>
        <dbReference type="EMBL" id="PAY22427.1"/>
    </source>
</evidence>
<dbReference type="PANTHER" id="PTHR33164:SF99">
    <property type="entry name" value="MARR FAMILY REGULATORY PROTEIN"/>
    <property type="match status" value="1"/>
</dbReference>
<feature type="domain" description="HTH marR-type" evidence="2">
    <location>
        <begin position="17"/>
        <end position="155"/>
    </location>
</feature>
<dbReference type="InterPro" id="IPR036390">
    <property type="entry name" value="WH_DNA-bd_sf"/>
</dbReference>
<dbReference type="SMART" id="SM00347">
    <property type="entry name" value="HTH_MARR"/>
    <property type="match status" value="1"/>
</dbReference>
<dbReference type="InterPro" id="IPR000835">
    <property type="entry name" value="HTH_MarR-typ"/>
</dbReference>
<protein>
    <submittedName>
        <fullName evidence="3">MarR family transcriptional regulator</fullName>
    </submittedName>
</protein>
<organism evidence="3 4">
    <name type="scientific">Dietzia natronolimnaea</name>
    <dbReference type="NCBI Taxonomy" id="161920"/>
    <lineage>
        <taxon>Bacteria</taxon>
        <taxon>Bacillati</taxon>
        <taxon>Actinomycetota</taxon>
        <taxon>Actinomycetes</taxon>
        <taxon>Mycobacteriales</taxon>
        <taxon>Dietziaceae</taxon>
        <taxon>Dietzia</taxon>
    </lineage>
</organism>
<accession>A0A2A2WMK8</accession>
<keyword evidence="4" id="KW-1185">Reference proteome</keyword>
<dbReference type="InterPro" id="IPR039422">
    <property type="entry name" value="MarR/SlyA-like"/>
</dbReference>
<evidence type="ECO:0000259" key="2">
    <source>
        <dbReference type="PROSITE" id="PS50995"/>
    </source>
</evidence>
<dbReference type="SUPFAM" id="SSF46785">
    <property type="entry name" value="Winged helix' DNA-binding domain"/>
    <property type="match status" value="1"/>
</dbReference>
<dbReference type="PROSITE" id="PS50995">
    <property type="entry name" value="HTH_MARR_2"/>
    <property type="match status" value="1"/>
</dbReference>
<evidence type="ECO:0000313" key="4">
    <source>
        <dbReference type="Proteomes" id="UP000218810"/>
    </source>
</evidence>
<proteinExistence type="predicted"/>
<dbReference type="Pfam" id="PF12802">
    <property type="entry name" value="MarR_2"/>
    <property type="match status" value="1"/>
</dbReference>
<comment type="caution">
    <text evidence="3">The sequence shown here is derived from an EMBL/GenBank/DDBJ whole genome shotgun (WGS) entry which is preliminary data.</text>
</comment>
<dbReference type="OrthoDB" id="8635520at2"/>